<sequence>MWKFILRRILVMIPQLFILSVLVFTLAKAMPGDALSGAELANPKADPKVIEEQREKLGLNDPIPTQYVRWISNAVQGDFGISYAHKIQVTDIIGERLGNTVLLALLILILILTYLIAIPLGVISGRWNDTWADRLITLYNFLGFGTPLFIFGLVMLFLFGFLYPIFPTSGSVDPQVAAGSFDYYLSKLNHMILPALSGALIGTVGTVQYLRSEIIDTKHKDFVRTVKAKGVPESKVYSRHILRNSFLPIAAFLGYEITGLVGGSIILENIFGYPGIGQLFFQSITQRDFSVVTALVLFTGFATLLGTLLSDIILSIVDPRIRID</sequence>
<organism evidence="9 10">
    <name type="scientific">Bacillus thuringiensis</name>
    <dbReference type="NCBI Taxonomy" id="1428"/>
    <lineage>
        <taxon>Bacteria</taxon>
        <taxon>Bacillati</taxon>
        <taxon>Bacillota</taxon>
        <taxon>Bacilli</taxon>
        <taxon>Bacillales</taxon>
        <taxon>Bacillaceae</taxon>
        <taxon>Bacillus</taxon>
        <taxon>Bacillus cereus group</taxon>
    </lineage>
</organism>
<reference evidence="9 10" key="1">
    <citation type="submission" date="2017-09" db="EMBL/GenBank/DDBJ databases">
        <title>Large-scale bioinformatics analysis of Bacillus genomes uncovers conserved roles of natural products in bacterial physiology.</title>
        <authorList>
            <consortium name="Agbiome Team Llc"/>
            <person name="Bleich R.M."/>
            <person name="Kirk G.J."/>
            <person name="Santa Maria K.C."/>
            <person name="Allen S.E."/>
            <person name="Farag S."/>
            <person name="Shank E.A."/>
            <person name="Bowers A."/>
        </authorList>
    </citation>
    <scope>NUCLEOTIDE SEQUENCE [LARGE SCALE GENOMIC DNA]</scope>
    <source>
        <strain evidence="9 10">AFS005140</strain>
    </source>
</reference>
<feature type="transmembrane region" description="Helical" evidence="7">
    <location>
        <begin position="135"/>
        <end position="166"/>
    </location>
</feature>
<name>A0ABD6SGQ3_BACTU</name>
<feature type="transmembrane region" description="Helical" evidence="7">
    <location>
        <begin position="191"/>
        <end position="210"/>
    </location>
</feature>
<evidence type="ECO:0000313" key="10">
    <source>
        <dbReference type="Proteomes" id="UP000219897"/>
    </source>
</evidence>
<feature type="transmembrane region" description="Helical" evidence="7">
    <location>
        <begin position="291"/>
        <end position="317"/>
    </location>
</feature>
<feature type="domain" description="ABC transmembrane type-1" evidence="8">
    <location>
        <begin position="99"/>
        <end position="310"/>
    </location>
</feature>
<comment type="caution">
    <text evidence="9">The sequence shown here is derived from an EMBL/GenBank/DDBJ whole genome shotgun (WGS) entry which is preliminary data.</text>
</comment>
<dbReference type="InterPro" id="IPR045621">
    <property type="entry name" value="BPD_transp_1_N"/>
</dbReference>
<evidence type="ECO:0000256" key="1">
    <source>
        <dbReference type="ARBA" id="ARBA00004651"/>
    </source>
</evidence>
<dbReference type="Gene3D" id="1.10.3720.10">
    <property type="entry name" value="MetI-like"/>
    <property type="match status" value="1"/>
</dbReference>
<comment type="similarity">
    <text evidence="7">Belongs to the binding-protein-dependent transport system permease family.</text>
</comment>
<dbReference type="CDD" id="cd06261">
    <property type="entry name" value="TM_PBP2"/>
    <property type="match status" value="1"/>
</dbReference>
<evidence type="ECO:0000256" key="4">
    <source>
        <dbReference type="ARBA" id="ARBA00022692"/>
    </source>
</evidence>
<keyword evidence="4 7" id="KW-0812">Transmembrane</keyword>
<keyword evidence="5 7" id="KW-1133">Transmembrane helix</keyword>
<dbReference type="RefSeq" id="WP_098222079.1">
    <property type="nucleotide sequence ID" value="NZ_NTVJ01000026.1"/>
</dbReference>
<dbReference type="Pfam" id="PF19300">
    <property type="entry name" value="BPD_transp_1_N"/>
    <property type="match status" value="1"/>
</dbReference>
<protein>
    <submittedName>
        <fullName evidence="9">Peptide ABC transporter permease</fullName>
    </submittedName>
</protein>
<dbReference type="InterPro" id="IPR000515">
    <property type="entry name" value="MetI-like"/>
</dbReference>
<evidence type="ECO:0000256" key="2">
    <source>
        <dbReference type="ARBA" id="ARBA00022448"/>
    </source>
</evidence>
<dbReference type="PANTHER" id="PTHR30465">
    <property type="entry name" value="INNER MEMBRANE ABC TRANSPORTER"/>
    <property type="match status" value="1"/>
</dbReference>
<evidence type="ECO:0000259" key="8">
    <source>
        <dbReference type="PROSITE" id="PS50928"/>
    </source>
</evidence>
<dbReference type="NCBIfam" id="NF045472">
    <property type="entry name" value="Opp4B"/>
    <property type="match status" value="1"/>
</dbReference>
<keyword evidence="2 7" id="KW-0813">Transport</keyword>
<evidence type="ECO:0000256" key="3">
    <source>
        <dbReference type="ARBA" id="ARBA00022475"/>
    </source>
</evidence>
<dbReference type="SUPFAM" id="SSF161098">
    <property type="entry name" value="MetI-like"/>
    <property type="match status" value="1"/>
</dbReference>
<dbReference type="AlphaFoldDB" id="A0ABD6SGQ3"/>
<feature type="transmembrane region" description="Helical" evidence="7">
    <location>
        <begin position="101"/>
        <end position="123"/>
    </location>
</feature>
<dbReference type="Pfam" id="PF00528">
    <property type="entry name" value="BPD_transp_1"/>
    <property type="match status" value="1"/>
</dbReference>
<dbReference type="PROSITE" id="PS50928">
    <property type="entry name" value="ABC_TM1"/>
    <property type="match status" value="1"/>
</dbReference>
<keyword evidence="6 7" id="KW-0472">Membrane</keyword>
<feature type="transmembrane region" description="Helical" evidence="7">
    <location>
        <begin position="246"/>
        <end position="271"/>
    </location>
</feature>
<comment type="subcellular location">
    <subcellularLocation>
        <location evidence="1 7">Cell membrane</location>
        <topology evidence="1 7">Multi-pass membrane protein</topology>
    </subcellularLocation>
</comment>
<dbReference type="PANTHER" id="PTHR30465:SF0">
    <property type="entry name" value="OLIGOPEPTIDE TRANSPORT SYSTEM PERMEASE PROTEIN APPB"/>
    <property type="match status" value="1"/>
</dbReference>
<dbReference type="InterPro" id="IPR035906">
    <property type="entry name" value="MetI-like_sf"/>
</dbReference>
<evidence type="ECO:0000256" key="7">
    <source>
        <dbReference type="RuleBase" id="RU363032"/>
    </source>
</evidence>
<gene>
    <name evidence="9" type="ORF">CN495_15965</name>
</gene>
<dbReference type="GO" id="GO:0005886">
    <property type="term" value="C:plasma membrane"/>
    <property type="evidence" value="ECO:0007669"/>
    <property type="project" value="UniProtKB-SubCell"/>
</dbReference>
<proteinExistence type="inferred from homology"/>
<accession>A0ABD6SGQ3</accession>
<evidence type="ECO:0000313" key="9">
    <source>
        <dbReference type="EMBL" id="PER52385.1"/>
    </source>
</evidence>
<dbReference type="EMBL" id="NTYF01000054">
    <property type="protein sequence ID" value="PER52385.1"/>
    <property type="molecule type" value="Genomic_DNA"/>
</dbReference>
<dbReference type="Proteomes" id="UP000219897">
    <property type="component" value="Unassembled WGS sequence"/>
</dbReference>
<evidence type="ECO:0000256" key="6">
    <source>
        <dbReference type="ARBA" id="ARBA00023136"/>
    </source>
</evidence>
<keyword evidence="3" id="KW-1003">Cell membrane</keyword>
<evidence type="ECO:0000256" key="5">
    <source>
        <dbReference type="ARBA" id="ARBA00022989"/>
    </source>
</evidence>